<dbReference type="AlphaFoldDB" id="A0A813HTR0"/>
<accession>A0A813HTR0</accession>
<reference evidence="2" key="1">
    <citation type="submission" date="2021-02" db="EMBL/GenBank/DDBJ databases">
        <authorList>
            <person name="Dougan E. K."/>
            <person name="Rhodes N."/>
            <person name="Thang M."/>
            <person name="Chan C."/>
        </authorList>
    </citation>
    <scope>NUCLEOTIDE SEQUENCE</scope>
</reference>
<name>A0A813HTR0_POLGL</name>
<evidence type="ECO:0000313" key="2">
    <source>
        <dbReference type="EMBL" id="CAE8642243.1"/>
    </source>
</evidence>
<proteinExistence type="predicted"/>
<keyword evidence="1" id="KW-1133">Transmembrane helix</keyword>
<protein>
    <submittedName>
        <fullName evidence="2">Uncharacterized protein</fullName>
    </submittedName>
</protein>
<evidence type="ECO:0000313" key="3">
    <source>
        <dbReference type="Proteomes" id="UP000626109"/>
    </source>
</evidence>
<dbReference type="EMBL" id="CAJNNW010001957">
    <property type="protein sequence ID" value="CAE8642243.1"/>
    <property type="molecule type" value="Genomic_DNA"/>
</dbReference>
<keyword evidence="1" id="KW-0472">Membrane</keyword>
<keyword evidence="1" id="KW-0812">Transmembrane</keyword>
<dbReference type="Proteomes" id="UP000626109">
    <property type="component" value="Unassembled WGS sequence"/>
</dbReference>
<feature type="transmembrane region" description="Helical" evidence="1">
    <location>
        <begin position="77"/>
        <end position="100"/>
    </location>
</feature>
<sequence>MCSEALFFRGHFGKAVSVTMQVFYVVAVTRQRMFCRRLVAARPSCKLDVCGSLHASQHAFNCCQGQSTLPLSNGYGGGFGCIFLLFTTVFTTLSSCHLIVRVTLTASLQISHRVFVSAQSFVAVQRQIRMIKSVDEKLFAKHVNFHAD</sequence>
<gene>
    <name evidence="2" type="ORF">PGLA2088_LOCUS2415</name>
</gene>
<evidence type="ECO:0000256" key="1">
    <source>
        <dbReference type="SAM" id="Phobius"/>
    </source>
</evidence>
<comment type="caution">
    <text evidence="2">The sequence shown here is derived from an EMBL/GenBank/DDBJ whole genome shotgun (WGS) entry which is preliminary data.</text>
</comment>
<organism evidence="2 3">
    <name type="scientific">Polarella glacialis</name>
    <name type="common">Dinoflagellate</name>
    <dbReference type="NCBI Taxonomy" id="89957"/>
    <lineage>
        <taxon>Eukaryota</taxon>
        <taxon>Sar</taxon>
        <taxon>Alveolata</taxon>
        <taxon>Dinophyceae</taxon>
        <taxon>Suessiales</taxon>
        <taxon>Suessiaceae</taxon>
        <taxon>Polarella</taxon>
    </lineage>
</organism>